<keyword evidence="11 14" id="KW-0648">Protein biosynthesis</keyword>
<keyword evidence="18" id="KW-1185">Reference proteome</keyword>
<dbReference type="FunFam" id="3.30.930.10:FF:000002">
    <property type="entry name" value="Threonine--tRNA ligase"/>
    <property type="match status" value="1"/>
</dbReference>
<dbReference type="InterPro" id="IPR036621">
    <property type="entry name" value="Anticodon-bd_dom_sf"/>
</dbReference>
<dbReference type="InterPro" id="IPR004154">
    <property type="entry name" value="Anticodon-bd"/>
</dbReference>
<organism evidence="17 18">
    <name type="scientific">Halobium palmae</name>
    <dbReference type="NCBI Taxonomy" id="1776492"/>
    <lineage>
        <taxon>Archaea</taxon>
        <taxon>Methanobacteriati</taxon>
        <taxon>Methanobacteriota</taxon>
        <taxon>Stenosarchaea group</taxon>
        <taxon>Halobacteria</taxon>
        <taxon>Halobacteriales</taxon>
        <taxon>Haloferacaceae</taxon>
        <taxon>Halobium</taxon>
    </lineage>
</organism>
<dbReference type="InterPro" id="IPR012676">
    <property type="entry name" value="TGS-like"/>
</dbReference>
<evidence type="ECO:0000256" key="3">
    <source>
        <dbReference type="ARBA" id="ARBA00022490"/>
    </source>
</evidence>
<keyword evidence="10 14" id="KW-0694">RNA-binding</keyword>
<comment type="similarity">
    <text evidence="2 14">Belongs to the class-II aminoacyl-tRNA synthetase family.</text>
</comment>
<evidence type="ECO:0000256" key="6">
    <source>
        <dbReference type="ARBA" id="ARBA00022723"/>
    </source>
</evidence>
<comment type="caution">
    <text evidence="14">Lacks conserved residue(s) required for the propagation of feature annotation.</text>
</comment>
<dbReference type="SUPFAM" id="SSF55681">
    <property type="entry name" value="Class II aaRS and biotin synthetases"/>
    <property type="match status" value="1"/>
</dbReference>
<evidence type="ECO:0000256" key="5">
    <source>
        <dbReference type="ARBA" id="ARBA00022598"/>
    </source>
</evidence>
<evidence type="ECO:0000256" key="8">
    <source>
        <dbReference type="ARBA" id="ARBA00022833"/>
    </source>
</evidence>
<feature type="binding site" evidence="14">
    <location>
        <position position="335"/>
    </location>
    <ligand>
        <name>Zn(2+)</name>
        <dbReference type="ChEBI" id="CHEBI:29105"/>
        <note>catalytic</note>
    </ligand>
</feature>
<dbReference type="Pfam" id="PF03129">
    <property type="entry name" value="HGTP_anticodon"/>
    <property type="match status" value="1"/>
</dbReference>
<dbReference type="Pfam" id="PF02824">
    <property type="entry name" value="TGS"/>
    <property type="match status" value="1"/>
</dbReference>
<dbReference type="NCBIfam" id="TIGR00418">
    <property type="entry name" value="thrS"/>
    <property type="match status" value="1"/>
</dbReference>
<sequence>MSDIEVTLPDGSVLSVPEGSTVADVAYEIGPGLGADTVAGVVDGDLVEKATPVEDGASLVIVTDGSDEYLRVLRHSAAHVFAQALQRRHPEAKLTIGPPTDDGFYYDVTDVDLDRADLDGIEAEMADIVAEDYEIERFERSREEALEVYEDNPYKRDILETEAAGEDPVSFYRQDGFEDLCQGPHVESTGEIGAFKLLNISSAYWRGDEENDQLTRVYGTAFEEESDLEEFLEMREEAKERDHRKIGREMDLFSIPDHSPGCAHFHPNGMTIRRELEEYIRDKNGELGYEEVWTPELNKAELWKPTGHYDNFTAEGEMFNWVQDDTEYGLKPMNCANHASIYAEGQYSYRDLPVRFSEFGTIYRNEKSGELSGLLRVRGLTQDDGHAFVRPDQLEGEITTALRVIEDIYGHFDLEVLYKLETKGDNAVGSDEIWGKATDALKGALESEGLDYDVEEGEAAFYGPKIGLDARDALGREWTIGTVQVDFNIPERLDLTYVGEDNAEHRPVMIHRALLGSFERFMGIAIEHFKGRFPLWLAPEQVRILPVSDDNLEYAERVAAELGEFRVEVEDRDMTVGRKIRAAHDDRVPYMLILGGNEEEAGTVSVRDRQERERNDVELEAFRRHLERERDEKRTEPKFVDEA</sequence>
<feature type="domain" description="TGS" evidence="16">
    <location>
        <begin position="1"/>
        <end position="63"/>
    </location>
</feature>
<evidence type="ECO:0000256" key="10">
    <source>
        <dbReference type="ARBA" id="ARBA00022884"/>
    </source>
</evidence>
<keyword evidence="9 14" id="KW-0067">ATP-binding</keyword>
<feature type="domain" description="Aminoacyl-transfer RNA synthetases class-II family profile" evidence="15">
    <location>
        <begin position="266"/>
        <end position="534"/>
    </location>
</feature>
<dbReference type="FunFam" id="3.40.50.800:FF:000001">
    <property type="entry name" value="Threonine--tRNA ligase"/>
    <property type="match status" value="1"/>
</dbReference>
<keyword evidence="3 14" id="KW-0963">Cytoplasm</keyword>
<dbReference type="PANTHER" id="PTHR11451:SF44">
    <property type="entry name" value="THREONINE--TRNA LIGASE, CHLOROPLASTIC_MITOCHONDRIAL 2"/>
    <property type="match status" value="1"/>
</dbReference>
<dbReference type="Gene3D" id="3.40.50.800">
    <property type="entry name" value="Anticodon-binding domain"/>
    <property type="match status" value="1"/>
</dbReference>
<dbReference type="SUPFAM" id="SSF52954">
    <property type="entry name" value="Class II aaRS ABD-related"/>
    <property type="match status" value="1"/>
</dbReference>
<dbReference type="InterPro" id="IPR004095">
    <property type="entry name" value="TGS"/>
</dbReference>
<feature type="binding site" evidence="14">
    <location>
        <position position="511"/>
    </location>
    <ligand>
        <name>Zn(2+)</name>
        <dbReference type="ChEBI" id="CHEBI:29105"/>
        <note>catalytic</note>
    </ligand>
</feature>
<evidence type="ECO:0000313" key="17">
    <source>
        <dbReference type="EMBL" id="MFC6724337.1"/>
    </source>
</evidence>
<dbReference type="GO" id="GO:0046872">
    <property type="term" value="F:metal ion binding"/>
    <property type="evidence" value="ECO:0007669"/>
    <property type="project" value="UniProtKB-KW"/>
</dbReference>
<evidence type="ECO:0000256" key="4">
    <source>
        <dbReference type="ARBA" id="ARBA00022555"/>
    </source>
</evidence>
<dbReference type="Pfam" id="PF07973">
    <property type="entry name" value="tRNA_SAD"/>
    <property type="match status" value="1"/>
</dbReference>
<dbReference type="SMART" id="SM00863">
    <property type="entry name" value="tRNA_SAD"/>
    <property type="match status" value="1"/>
</dbReference>
<dbReference type="InterPro" id="IPR012675">
    <property type="entry name" value="Beta-grasp_dom_sf"/>
</dbReference>
<dbReference type="Gene3D" id="3.30.930.10">
    <property type="entry name" value="Bira Bifunctional Protein, Domain 2"/>
    <property type="match status" value="1"/>
</dbReference>
<dbReference type="Gene3D" id="3.10.20.30">
    <property type="match status" value="1"/>
</dbReference>
<keyword evidence="7 14" id="KW-0547">Nucleotide-binding</keyword>
<dbReference type="SUPFAM" id="SSF81271">
    <property type="entry name" value="TGS-like"/>
    <property type="match status" value="1"/>
</dbReference>
<dbReference type="CDD" id="cd01667">
    <property type="entry name" value="TGS_ThrRS"/>
    <property type="match status" value="1"/>
</dbReference>
<dbReference type="InterPro" id="IPR018163">
    <property type="entry name" value="Thr/Ala-tRNA-synth_IIc_edit"/>
</dbReference>
<dbReference type="InterPro" id="IPR033728">
    <property type="entry name" value="ThrRS_core"/>
</dbReference>
<dbReference type="GO" id="GO:0005524">
    <property type="term" value="F:ATP binding"/>
    <property type="evidence" value="ECO:0007669"/>
    <property type="project" value="UniProtKB-UniRule"/>
</dbReference>
<evidence type="ECO:0000313" key="18">
    <source>
        <dbReference type="Proteomes" id="UP001596328"/>
    </source>
</evidence>
<evidence type="ECO:0000259" key="16">
    <source>
        <dbReference type="PROSITE" id="PS51880"/>
    </source>
</evidence>
<dbReference type="InterPro" id="IPR012947">
    <property type="entry name" value="tRNA_SAD"/>
</dbReference>
<dbReference type="InterPro" id="IPR047246">
    <property type="entry name" value="ThrRS_anticodon"/>
</dbReference>
<evidence type="ECO:0000256" key="1">
    <source>
        <dbReference type="ARBA" id="ARBA00004496"/>
    </source>
</evidence>
<dbReference type="PANTHER" id="PTHR11451">
    <property type="entry name" value="THREONINE-TRNA LIGASE"/>
    <property type="match status" value="1"/>
</dbReference>
<dbReference type="GO" id="GO:0000049">
    <property type="term" value="F:tRNA binding"/>
    <property type="evidence" value="ECO:0007669"/>
    <property type="project" value="UniProtKB-KW"/>
</dbReference>
<evidence type="ECO:0000256" key="11">
    <source>
        <dbReference type="ARBA" id="ARBA00022917"/>
    </source>
</evidence>
<keyword evidence="6 14" id="KW-0479">Metal-binding</keyword>
<dbReference type="FunFam" id="3.30.980.10:FF:000005">
    <property type="entry name" value="Threonyl-tRNA synthetase, mitochondrial"/>
    <property type="match status" value="1"/>
</dbReference>
<dbReference type="PRINTS" id="PR01047">
    <property type="entry name" value="TRNASYNTHTHR"/>
</dbReference>
<evidence type="ECO:0000256" key="9">
    <source>
        <dbReference type="ARBA" id="ARBA00022840"/>
    </source>
</evidence>
<feature type="binding site" evidence="14">
    <location>
        <position position="386"/>
    </location>
    <ligand>
        <name>Zn(2+)</name>
        <dbReference type="ChEBI" id="CHEBI:29105"/>
        <note>catalytic</note>
    </ligand>
</feature>
<protein>
    <recommendedName>
        <fullName evidence="14">Threonine--tRNA ligase</fullName>
        <ecNumber evidence="14">6.1.1.3</ecNumber>
    </recommendedName>
    <alternativeName>
        <fullName evidence="14">Threonyl-tRNA synthetase</fullName>
        <shortName evidence="14">ThrRS</shortName>
    </alternativeName>
</protein>
<dbReference type="AlphaFoldDB" id="A0ABD5RYK3"/>
<dbReference type="GO" id="GO:0004829">
    <property type="term" value="F:threonine-tRNA ligase activity"/>
    <property type="evidence" value="ECO:0007669"/>
    <property type="project" value="UniProtKB-UniRule"/>
</dbReference>
<dbReference type="EMBL" id="JBHSWU010000152">
    <property type="protein sequence ID" value="MFC6724337.1"/>
    <property type="molecule type" value="Genomic_DNA"/>
</dbReference>
<evidence type="ECO:0000256" key="2">
    <source>
        <dbReference type="ARBA" id="ARBA00008226"/>
    </source>
</evidence>
<comment type="subcellular location">
    <subcellularLocation>
        <location evidence="1 14">Cytoplasm</location>
    </subcellularLocation>
</comment>
<dbReference type="PROSITE" id="PS50862">
    <property type="entry name" value="AA_TRNA_LIGASE_II"/>
    <property type="match status" value="1"/>
</dbReference>
<dbReference type="GO" id="GO:0005737">
    <property type="term" value="C:cytoplasm"/>
    <property type="evidence" value="ECO:0007669"/>
    <property type="project" value="UniProtKB-SubCell"/>
</dbReference>
<evidence type="ECO:0000256" key="12">
    <source>
        <dbReference type="ARBA" id="ARBA00023146"/>
    </source>
</evidence>
<comment type="cofactor">
    <cofactor evidence="14">
        <name>Zn(2+)</name>
        <dbReference type="ChEBI" id="CHEBI:29105"/>
    </cofactor>
    <text evidence="14">Binds 1 zinc ion per subunit.</text>
</comment>
<gene>
    <name evidence="14 17" type="primary">thrS</name>
    <name evidence="17" type="ORF">ACFQE1_08120</name>
</gene>
<dbReference type="GO" id="GO:0006435">
    <property type="term" value="P:threonyl-tRNA aminoacylation"/>
    <property type="evidence" value="ECO:0007669"/>
    <property type="project" value="UniProtKB-UniRule"/>
</dbReference>
<keyword evidence="5 14" id="KW-0436">Ligase</keyword>
<evidence type="ECO:0000259" key="15">
    <source>
        <dbReference type="PROSITE" id="PS50862"/>
    </source>
</evidence>
<keyword evidence="4 14" id="KW-0820">tRNA-binding</keyword>
<evidence type="ECO:0000256" key="14">
    <source>
        <dbReference type="HAMAP-Rule" id="MF_00184"/>
    </source>
</evidence>
<dbReference type="Proteomes" id="UP001596328">
    <property type="component" value="Unassembled WGS sequence"/>
</dbReference>
<dbReference type="EC" id="6.1.1.3" evidence="14"/>
<evidence type="ECO:0000256" key="13">
    <source>
        <dbReference type="ARBA" id="ARBA00049515"/>
    </source>
</evidence>
<dbReference type="CDD" id="cd00860">
    <property type="entry name" value="ThrRS_anticodon"/>
    <property type="match status" value="1"/>
</dbReference>
<dbReference type="Gene3D" id="3.30.980.10">
    <property type="entry name" value="Threonyl-trna Synthetase, Chain A, domain 2"/>
    <property type="match status" value="1"/>
</dbReference>
<dbReference type="HAMAP" id="MF_00184">
    <property type="entry name" value="Thr_tRNA_synth"/>
    <property type="match status" value="1"/>
</dbReference>
<comment type="catalytic activity">
    <reaction evidence="13 14">
        <text>tRNA(Thr) + L-threonine + ATP = L-threonyl-tRNA(Thr) + AMP + diphosphate + H(+)</text>
        <dbReference type="Rhea" id="RHEA:24624"/>
        <dbReference type="Rhea" id="RHEA-COMP:9670"/>
        <dbReference type="Rhea" id="RHEA-COMP:9704"/>
        <dbReference type="ChEBI" id="CHEBI:15378"/>
        <dbReference type="ChEBI" id="CHEBI:30616"/>
        <dbReference type="ChEBI" id="CHEBI:33019"/>
        <dbReference type="ChEBI" id="CHEBI:57926"/>
        <dbReference type="ChEBI" id="CHEBI:78442"/>
        <dbReference type="ChEBI" id="CHEBI:78534"/>
        <dbReference type="ChEBI" id="CHEBI:456215"/>
        <dbReference type="EC" id="6.1.1.3"/>
    </reaction>
</comment>
<dbReference type="Gene3D" id="3.30.54.20">
    <property type="match status" value="1"/>
</dbReference>
<reference evidence="17 18" key="1">
    <citation type="journal article" date="2019" name="Int. J. Syst. Evol. Microbiol.">
        <title>The Global Catalogue of Microorganisms (GCM) 10K type strain sequencing project: providing services to taxonomists for standard genome sequencing and annotation.</title>
        <authorList>
            <consortium name="The Broad Institute Genomics Platform"/>
            <consortium name="The Broad Institute Genome Sequencing Center for Infectious Disease"/>
            <person name="Wu L."/>
            <person name="Ma J."/>
        </authorList>
    </citation>
    <scope>NUCLEOTIDE SEQUENCE [LARGE SCALE GENOMIC DNA]</scope>
    <source>
        <strain evidence="17 18">NBRC 111368</strain>
    </source>
</reference>
<dbReference type="InterPro" id="IPR002314">
    <property type="entry name" value="aa-tRNA-synt_IIb"/>
</dbReference>
<name>A0ABD5RYK3_9EURY</name>
<dbReference type="Pfam" id="PF00587">
    <property type="entry name" value="tRNA-synt_2b"/>
    <property type="match status" value="1"/>
</dbReference>
<proteinExistence type="inferred from homology"/>
<keyword evidence="8 14" id="KW-0862">Zinc</keyword>
<dbReference type="CDD" id="cd00771">
    <property type="entry name" value="ThrRS_core"/>
    <property type="match status" value="1"/>
</dbReference>
<dbReference type="PROSITE" id="PS51880">
    <property type="entry name" value="TGS"/>
    <property type="match status" value="1"/>
</dbReference>
<comment type="subunit">
    <text evidence="14">Homodimer.</text>
</comment>
<evidence type="ECO:0000256" key="7">
    <source>
        <dbReference type="ARBA" id="ARBA00022741"/>
    </source>
</evidence>
<keyword evidence="12 14" id="KW-0030">Aminoacyl-tRNA synthetase</keyword>
<dbReference type="GO" id="GO:0002161">
    <property type="term" value="F:aminoacyl-tRNA deacylase activity"/>
    <property type="evidence" value="ECO:0007669"/>
    <property type="project" value="UniProtKB-ARBA"/>
</dbReference>
<dbReference type="InterPro" id="IPR006195">
    <property type="entry name" value="aa-tRNA-synth_II"/>
</dbReference>
<comment type="caution">
    <text evidence="17">The sequence shown here is derived from an EMBL/GenBank/DDBJ whole genome shotgun (WGS) entry which is preliminary data.</text>
</comment>
<accession>A0ABD5RYK3</accession>
<dbReference type="InterPro" id="IPR045864">
    <property type="entry name" value="aa-tRNA-synth_II/BPL/LPL"/>
</dbReference>
<dbReference type="SUPFAM" id="SSF55186">
    <property type="entry name" value="ThrRS/AlaRS common domain"/>
    <property type="match status" value="1"/>
</dbReference>
<dbReference type="InterPro" id="IPR002320">
    <property type="entry name" value="Thr-tRNA-ligase_IIa"/>
</dbReference>